<dbReference type="GO" id="GO:0003677">
    <property type="term" value="F:DNA binding"/>
    <property type="evidence" value="ECO:0007669"/>
    <property type="project" value="UniProtKB-UniRule"/>
</dbReference>
<protein>
    <recommendedName>
        <fullName evidence="11">Homeobox and C2H2 transcription factor</fullName>
    </recommendedName>
</protein>
<dbReference type="InterPro" id="IPR009057">
    <property type="entry name" value="Homeodomain-like_sf"/>
</dbReference>
<sequence length="577" mass="63409">MVDRMGLDPLGLSTQEAVFPAGPDDERNTVATEEECPFFDWDLFTHDTYNSSTNQPELQWDSLESNTLNPNTVFSPPNQGGGFTTQEPNSEFIPPANPTTTANLRQPSHGFSDVSQWLDGAYSPPHPCSYCRRHRLQCLILRTTSANPNPITSCSSCAALFRECSLALGEKRQASRFETEVPVLGHLHGVTEEGGDGLASQPTSTSIPINPGLPTSQNENESASTDSKHFIRKGARVLRAWFSQNQEHPYPTDEQKAHLARETGFTAKRVSTWFANARRRQRLKVQSAITPRVTRAGSPMPQPVVGRWTSMTPLERWEASPPDDEAVPESAIRDALAASSEPTTSAASSASAQTDESFADAFLNFEDTSSCFDSSLSGSGLGSHHSETSSSSVSSAWSHGSSPAHVDPSPWSSSTRHRQRGRPILSSSSSPTAKISHHQFECTFCPKSFKKKSDWTRHETTIHLPPIATWICTPDLNQLLPPFPSFNSDTNPDANSSPSHHHQHNPNPNKQECPFCPSPPPTHPPPHPRIPNLRLAPRPRTHFQPQRPPRATPAQIPLLHKTTPPTIRARRMAPHAP</sequence>
<keyword evidence="4" id="KW-0863">Zinc-finger</keyword>
<feature type="domain" description="C2H2-type" evidence="8">
    <location>
        <begin position="440"/>
        <end position="463"/>
    </location>
</feature>
<evidence type="ECO:0000256" key="4">
    <source>
        <dbReference type="PROSITE-ProRule" id="PRU00042"/>
    </source>
</evidence>
<dbReference type="GO" id="GO:0005634">
    <property type="term" value="C:nucleus"/>
    <property type="evidence" value="ECO:0007669"/>
    <property type="project" value="UniProtKB-SubCell"/>
</dbReference>
<feature type="compositionally biased region" description="Basic residues" evidence="6">
    <location>
        <begin position="568"/>
        <end position="577"/>
    </location>
</feature>
<comment type="subcellular location">
    <subcellularLocation>
        <location evidence="5">Nucleus</location>
    </subcellularLocation>
</comment>
<dbReference type="RefSeq" id="XP_024697771.1">
    <property type="nucleotide sequence ID" value="XM_024840796.1"/>
</dbReference>
<keyword evidence="1 5" id="KW-0238">DNA-binding</keyword>
<comment type="caution">
    <text evidence="9">The sequence shown here is derived from an EMBL/GenBank/DDBJ whole genome shotgun (WGS) entry which is preliminary data.</text>
</comment>
<dbReference type="PROSITE" id="PS00028">
    <property type="entry name" value="ZINC_FINGER_C2H2_1"/>
    <property type="match status" value="1"/>
</dbReference>
<keyword evidence="10" id="KW-1185">Reference proteome</keyword>
<dbReference type="CDD" id="cd00086">
    <property type="entry name" value="homeodomain"/>
    <property type="match status" value="1"/>
</dbReference>
<dbReference type="InterPro" id="IPR013087">
    <property type="entry name" value="Znf_C2H2_type"/>
</dbReference>
<dbReference type="Proteomes" id="UP000234254">
    <property type="component" value="Unassembled WGS sequence"/>
</dbReference>
<dbReference type="VEuPathDB" id="FungiDB:P168DRAFT_324187"/>
<evidence type="ECO:0000256" key="5">
    <source>
        <dbReference type="PROSITE-ProRule" id="PRU00108"/>
    </source>
</evidence>
<dbReference type="Gene3D" id="1.10.10.60">
    <property type="entry name" value="Homeodomain-like"/>
    <property type="match status" value="1"/>
</dbReference>
<name>A0A2I1DH24_ASPC2</name>
<evidence type="ECO:0000259" key="7">
    <source>
        <dbReference type="PROSITE" id="PS50071"/>
    </source>
</evidence>
<gene>
    <name evidence="9" type="ORF">P168DRAFT_324187</name>
</gene>
<dbReference type="AlphaFoldDB" id="A0A2I1DH24"/>
<dbReference type="GO" id="GO:0008270">
    <property type="term" value="F:zinc ion binding"/>
    <property type="evidence" value="ECO:0007669"/>
    <property type="project" value="UniProtKB-KW"/>
</dbReference>
<dbReference type="InterPro" id="IPR050224">
    <property type="entry name" value="TALE_homeobox"/>
</dbReference>
<feature type="DNA-binding region" description="Homeobox" evidence="5">
    <location>
        <begin position="240"/>
        <end position="285"/>
    </location>
</feature>
<proteinExistence type="predicted"/>
<feature type="region of interest" description="Disordered" evidence="6">
    <location>
        <begin position="482"/>
        <end position="577"/>
    </location>
</feature>
<feature type="domain" description="Homeobox" evidence="7">
    <location>
        <begin position="238"/>
        <end position="284"/>
    </location>
</feature>
<keyword evidence="4" id="KW-0479">Metal-binding</keyword>
<feature type="region of interest" description="Disordered" evidence="6">
    <location>
        <begin position="286"/>
        <end position="306"/>
    </location>
</feature>
<feature type="region of interest" description="Disordered" evidence="6">
    <location>
        <begin position="188"/>
        <end position="228"/>
    </location>
</feature>
<feature type="compositionally biased region" description="Polar residues" evidence="6">
    <location>
        <begin position="200"/>
        <end position="225"/>
    </location>
</feature>
<dbReference type="InterPro" id="IPR008422">
    <property type="entry name" value="KN_HD"/>
</dbReference>
<dbReference type="SMART" id="SM00389">
    <property type="entry name" value="HOX"/>
    <property type="match status" value="1"/>
</dbReference>
<evidence type="ECO:0000256" key="3">
    <source>
        <dbReference type="ARBA" id="ARBA00023242"/>
    </source>
</evidence>
<organism evidence="9 10">
    <name type="scientific">Aspergillus campestris (strain IBT 28561)</name>
    <dbReference type="NCBI Taxonomy" id="1392248"/>
    <lineage>
        <taxon>Eukaryota</taxon>
        <taxon>Fungi</taxon>
        <taxon>Dikarya</taxon>
        <taxon>Ascomycota</taxon>
        <taxon>Pezizomycotina</taxon>
        <taxon>Eurotiomycetes</taxon>
        <taxon>Eurotiomycetidae</taxon>
        <taxon>Eurotiales</taxon>
        <taxon>Aspergillaceae</taxon>
        <taxon>Aspergillus</taxon>
        <taxon>Aspergillus subgen. Circumdati</taxon>
    </lineage>
</organism>
<dbReference type="PROSITE" id="PS50071">
    <property type="entry name" value="HOMEOBOX_2"/>
    <property type="match status" value="1"/>
</dbReference>
<reference evidence="9" key="1">
    <citation type="submission" date="2016-12" db="EMBL/GenBank/DDBJ databases">
        <title>The genomes of Aspergillus section Nigri reveals drivers in fungal speciation.</title>
        <authorList>
            <consortium name="DOE Joint Genome Institute"/>
            <person name="Vesth T.C."/>
            <person name="Nybo J."/>
            <person name="Theobald S."/>
            <person name="Brandl J."/>
            <person name="Frisvad J.C."/>
            <person name="Nielsen K.F."/>
            <person name="Lyhne E.K."/>
            <person name="Kogle M.E."/>
            <person name="Kuo A."/>
            <person name="Riley R."/>
            <person name="Clum A."/>
            <person name="Nolan M."/>
            <person name="Lipzen A."/>
            <person name="Salamov A."/>
            <person name="Henrissat B."/>
            <person name="Wiebenga A."/>
            <person name="De vries R.P."/>
            <person name="Grigoriev I.V."/>
            <person name="Mortensen U.H."/>
            <person name="Andersen M.R."/>
            <person name="Baker S.E."/>
        </authorList>
    </citation>
    <scope>NUCLEOTIDE SEQUENCE</scope>
    <source>
        <strain evidence="9">IBT 28561</strain>
    </source>
</reference>
<keyword evidence="3 5" id="KW-0539">Nucleus</keyword>
<evidence type="ECO:0008006" key="11">
    <source>
        <dbReference type="Google" id="ProtNLM"/>
    </source>
</evidence>
<evidence type="ECO:0000313" key="9">
    <source>
        <dbReference type="EMBL" id="PKY09177.1"/>
    </source>
</evidence>
<evidence type="ECO:0000259" key="8">
    <source>
        <dbReference type="PROSITE" id="PS50157"/>
    </source>
</evidence>
<dbReference type="InterPro" id="IPR001356">
    <property type="entry name" value="HD"/>
</dbReference>
<feature type="compositionally biased region" description="Low complexity" evidence="6">
    <location>
        <begin position="388"/>
        <end position="402"/>
    </location>
</feature>
<dbReference type="SUPFAM" id="SSF46689">
    <property type="entry name" value="Homeodomain-like"/>
    <property type="match status" value="1"/>
</dbReference>
<dbReference type="OrthoDB" id="10056939at2759"/>
<dbReference type="Pfam" id="PF05920">
    <property type="entry name" value="Homeobox_KN"/>
    <property type="match status" value="1"/>
</dbReference>
<evidence type="ECO:0000313" key="10">
    <source>
        <dbReference type="Proteomes" id="UP000234254"/>
    </source>
</evidence>
<evidence type="ECO:0000256" key="1">
    <source>
        <dbReference type="ARBA" id="ARBA00023125"/>
    </source>
</evidence>
<keyword evidence="2 5" id="KW-0371">Homeobox</keyword>
<evidence type="ECO:0000256" key="2">
    <source>
        <dbReference type="ARBA" id="ARBA00023155"/>
    </source>
</evidence>
<evidence type="ECO:0000256" key="6">
    <source>
        <dbReference type="SAM" id="MobiDB-lite"/>
    </source>
</evidence>
<feature type="compositionally biased region" description="Pro residues" evidence="6">
    <location>
        <begin position="516"/>
        <end position="529"/>
    </location>
</feature>
<dbReference type="PROSITE" id="PS50157">
    <property type="entry name" value="ZINC_FINGER_C2H2_2"/>
    <property type="match status" value="1"/>
</dbReference>
<dbReference type="EMBL" id="MSFM01000001">
    <property type="protein sequence ID" value="PKY09177.1"/>
    <property type="molecule type" value="Genomic_DNA"/>
</dbReference>
<dbReference type="PANTHER" id="PTHR11850">
    <property type="entry name" value="HOMEOBOX PROTEIN TRANSCRIPTION FACTORS"/>
    <property type="match status" value="1"/>
</dbReference>
<feature type="region of interest" description="Disordered" evidence="6">
    <location>
        <begin position="376"/>
        <end position="432"/>
    </location>
</feature>
<dbReference type="GO" id="GO:0006355">
    <property type="term" value="P:regulation of DNA-templated transcription"/>
    <property type="evidence" value="ECO:0007669"/>
    <property type="project" value="InterPro"/>
</dbReference>
<dbReference type="GeneID" id="36548320"/>
<keyword evidence="4" id="KW-0862">Zinc</keyword>
<feature type="compositionally biased region" description="Polar residues" evidence="6">
    <location>
        <begin position="485"/>
        <end position="494"/>
    </location>
</feature>
<accession>A0A2I1DH24</accession>